<name>A0A7V8FYP3_9BURK</name>
<dbReference type="AlphaFoldDB" id="A0A7V8FYP3"/>
<organism evidence="1 2">
    <name type="scientific">Herbaspirillum frisingense</name>
    <dbReference type="NCBI Taxonomy" id="92645"/>
    <lineage>
        <taxon>Bacteria</taxon>
        <taxon>Pseudomonadati</taxon>
        <taxon>Pseudomonadota</taxon>
        <taxon>Betaproteobacteria</taxon>
        <taxon>Burkholderiales</taxon>
        <taxon>Oxalobacteraceae</taxon>
        <taxon>Herbaspirillum</taxon>
    </lineage>
</organism>
<comment type="caution">
    <text evidence="1">The sequence shown here is derived from an EMBL/GenBank/DDBJ whole genome shotgun (WGS) entry which is preliminary data.</text>
</comment>
<reference evidence="2" key="1">
    <citation type="journal article" date="2020" name="MBio">
        <title>Horizontal gene transfer to a defensive symbiont with a reduced genome amongst a multipartite beetle microbiome.</title>
        <authorList>
            <person name="Waterworth S.C."/>
            <person name="Florez L.V."/>
            <person name="Rees E.R."/>
            <person name="Hertweck C."/>
            <person name="Kaltenpoth M."/>
            <person name="Kwan J.C."/>
        </authorList>
    </citation>
    <scope>NUCLEOTIDE SEQUENCE [LARGE SCALE GENOMIC DNA]</scope>
</reference>
<evidence type="ECO:0000313" key="2">
    <source>
        <dbReference type="Proteomes" id="UP000462435"/>
    </source>
</evidence>
<dbReference type="EMBL" id="WNDX01000022">
    <property type="protein sequence ID" value="KAF1046253.1"/>
    <property type="molecule type" value="Genomic_DNA"/>
</dbReference>
<dbReference type="Proteomes" id="UP000462435">
    <property type="component" value="Unassembled WGS sequence"/>
</dbReference>
<gene>
    <name evidence="1" type="ORF">GAK35_01092</name>
</gene>
<evidence type="ECO:0000313" key="1">
    <source>
        <dbReference type="EMBL" id="KAF1046253.1"/>
    </source>
</evidence>
<sequence>MPAPLLRLLPADAAHDVNRRSSGGFGLPRSFIARALLRAMAAGQVAGSAWFCNAQGHWIALEDDGAGADAASSFALRLTPMVGMARRTIVFDVAILLQHYVVTLPSGSFRIAFLPALDQAALAAAARTIMQEAVRAAQPARS</sequence>
<accession>A0A7V8FYP3</accession>
<proteinExistence type="predicted"/>
<protein>
    <submittedName>
        <fullName evidence="1">Uncharacterized protein</fullName>
    </submittedName>
</protein>